<evidence type="ECO:0000313" key="2">
    <source>
        <dbReference type="EMBL" id="TDD94129.1"/>
    </source>
</evidence>
<comment type="caution">
    <text evidence="2">The sequence shown here is derived from an EMBL/GenBank/DDBJ whole genome shotgun (WGS) entry which is preliminary data.</text>
</comment>
<proteinExistence type="predicted"/>
<dbReference type="GO" id="GO:0016787">
    <property type="term" value="F:hydrolase activity"/>
    <property type="evidence" value="ECO:0007669"/>
    <property type="project" value="UniProtKB-KW"/>
</dbReference>
<dbReference type="InterPro" id="IPR052043">
    <property type="entry name" value="PolySaccharide_Degr_Enz"/>
</dbReference>
<dbReference type="SUPFAM" id="SSF48208">
    <property type="entry name" value="Six-hairpin glycosidases"/>
    <property type="match status" value="1"/>
</dbReference>
<dbReference type="PANTHER" id="PTHR33886">
    <property type="entry name" value="UNSATURATED RHAMNOGALACTURONAN HYDROLASE (EUROFUNG)"/>
    <property type="match status" value="1"/>
</dbReference>
<dbReference type="GO" id="GO:0005975">
    <property type="term" value="P:carbohydrate metabolic process"/>
    <property type="evidence" value="ECO:0007669"/>
    <property type="project" value="InterPro"/>
</dbReference>
<dbReference type="InterPro" id="IPR012341">
    <property type="entry name" value="6hp_glycosidase-like_sf"/>
</dbReference>
<gene>
    <name evidence="2" type="ORF">E0F76_17490</name>
</gene>
<dbReference type="Pfam" id="PF07470">
    <property type="entry name" value="Glyco_hydro_88"/>
    <property type="match status" value="1"/>
</dbReference>
<protein>
    <submittedName>
        <fullName evidence="2">Glycoside hydrolase family 88 protein</fullName>
    </submittedName>
</protein>
<dbReference type="AlphaFoldDB" id="A0A4R5C621"/>
<name>A0A4R5C621_9FLAO</name>
<dbReference type="InterPro" id="IPR010905">
    <property type="entry name" value="Glyco_hydro_88"/>
</dbReference>
<dbReference type="Gene3D" id="1.50.10.10">
    <property type="match status" value="1"/>
</dbReference>
<keyword evidence="1 2" id="KW-0378">Hydrolase</keyword>
<dbReference type="OrthoDB" id="6381507at2"/>
<dbReference type="Proteomes" id="UP000295479">
    <property type="component" value="Unassembled WGS sequence"/>
</dbReference>
<dbReference type="PANTHER" id="PTHR33886:SF8">
    <property type="entry name" value="UNSATURATED RHAMNOGALACTURONAN HYDROLASE (EUROFUNG)"/>
    <property type="match status" value="1"/>
</dbReference>
<organism evidence="2 3">
    <name type="scientific">Flavobacterium cellulosilyticum</name>
    <dbReference type="NCBI Taxonomy" id="2541731"/>
    <lineage>
        <taxon>Bacteria</taxon>
        <taxon>Pseudomonadati</taxon>
        <taxon>Bacteroidota</taxon>
        <taxon>Flavobacteriia</taxon>
        <taxon>Flavobacteriales</taxon>
        <taxon>Flavobacteriaceae</taxon>
        <taxon>Flavobacterium</taxon>
    </lineage>
</organism>
<evidence type="ECO:0000313" key="3">
    <source>
        <dbReference type="Proteomes" id="UP000295479"/>
    </source>
</evidence>
<dbReference type="InterPro" id="IPR008928">
    <property type="entry name" value="6-hairpin_glycosidase_sf"/>
</dbReference>
<accession>A0A4R5C621</accession>
<reference evidence="2 3" key="1">
    <citation type="submission" date="2019-03" db="EMBL/GenBank/DDBJ databases">
        <title>Flavobacterium AR-3-4 sp. nov. isolated from arctic soil.</title>
        <authorList>
            <person name="Chaudhary D.K."/>
        </authorList>
    </citation>
    <scope>NUCLEOTIDE SEQUENCE [LARGE SCALE GENOMIC DNA]</scope>
    <source>
        <strain evidence="2 3">AR-3-4</strain>
    </source>
</reference>
<keyword evidence="3" id="KW-1185">Reference proteome</keyword>
<sequence>MQIAALKNSNDTQVTQKWSERMAFSIMKKYPEAWQIDDHAEPKWDYKIGMILTAFEKLYHTTKNPKYYEYIKGYADVLIDDKGAFKKFDPQDHNIDFINAGKILFNLYDTTKSQKYLIALKTLRRQFDDHPRTPSGGFWHKKIYPNQMWLDGLYMGEPFYARYTAEFENNEKLNDVALQFELLHQHAFDKKTGLYFHAWDESKQMPWADKRTGTAPHIWLRALGWYGMALVDVLDYFPKNHPKQKELVLYLNQLATAVSKYQDQSGLWYQVPDLGTRKGNYLEASGSSMLVYALAKGVHKGYLPSNFELTATKGFDGIIKNLIKIDDDGQMHITQVCASAGLGGIPYRDGSFEYYINEKIKVDNSHGLGAFLLAAIELNK</sequence>
<dbReference type="EMBL" id="SMFK01000019">
    <property type="protein sequence ID" value="TDD94129.1"/>
    <property type="molecule type" value="Genomic_DNA"/>
</dbReference>
<evidence type="ECO:0000256" key="1">
    <source>
        <dbReference type="ARBA" id="ARBA00022801"/>
    </source>
</evidence>